<evidence type="ECO:0000313" key="3">
    <source>
        <dbReference type="Proteomes" id="UP001176941"/>
    </source>
</evidence>
<protein>
    <submittedName>
        <fullName evidence="2">Uncharacterized protein</fullName>
    </submittedName>
</protein>
<dbReference type="EMBL" id="OX459945">
    <property type="protein sequence ID" value="CAI9179964.1"/>
    <property type="molecule type" value="Genomic_DNA"/>
</dbReference>
<organism evidence="2 3">
    <name type="scientific">Rangifer tarandus platyrhynchus</name>
    <name type="common">Svalbard reindeer</name>
    <dbReference type="NCBI Taxonomy" id="3082113"/>
    <lineage>
        <taxon>Eukaryota</taxon>
        <taxon>Metazoa</taxon>
        <taxon>Chordata</taxon>
        <taxon>Craniata</taxon>
        <taxon>Vertebrata</taxon>
        <taxon>Euteleostomi</taxon>
        <taxon>Mammalia</taxon>
        <taxon>Eutheria</taxon>
        <taxon>Laurasiatheria</taxon>
        <taxon>Artiodactyla</taxon>
        <taxon>Ruminantia</taxon>
        <taxon>Pecora</taxon>
        <taxon>Cervidae</taxon>
        <taxon>Odocoileinae</taxon>
        <taxon>Rangifer</taxon>
    </lineage>
</organism>
<sequence>MCVLPVCGVLPGGGCLNLSASLPPSKVKQRHLRPRGGSGGLAPMSVQGPGSARMRGKPRHLGALTAAAGSVSPLLAAPERSGGRACALQAGSEPYQGSTQCLPTMQGPRARIPNSEPLKSL</sequence>
<proteinExistence type="predicted"/>
<feature type="region of interest" description="Disordered" evidence="1">
    <location>
        <begin position="94"/>
        <end position="121"/>
    </location>
</feature>
<reference evidence="2" key="1">
    <citation type="submission" date="2023-04" db="EMBL/GenBank/DDBJ databases">
        <authorList>
            <consortium name="ELIXIR-Norway"/>
        </authorList>
    </citation>
    <scope>NUCLEOTIDE SEQUENCE [LARGE SCALE GENOMIC DNA]</scope>
</reference>
<evidence type="ECO:0000313" key="2">
    <source>
        <dbReference type="EMBL" id="CAI9179964.1"/>
    </source>
</evidence>
<keyword evidence="3" id="KW-1185">Reference proteome</keyword>
<accession>A0ABN9A1T4</accession>
<gene>
    <name evidence="2" type="ORF">MRATA1EN1_LOCUS28926</name>
</gene>
<name>A0ABN9A1T4_RANTA</name>
<dbReference type="Proteomes" id="UP001176941">
    <property type="component" value="Chromosome 9"/>
</dbReference>
<evidence type="ECO:0000256" key="1">
    <source>
        <dbReference type="SAM" id="MobiDB-lite"/>
    </source>
</evidence>
<feature type="region of interest" description="Disordered" evidence="1">
    <location>
        <begin position="24"/>
        <end position="57"/>
    </location>
</feature>